<evidence type="ECO:0000256" key="2">
    <source>
        <dbReference type="ARBA" id="ARBA00022840"/>
    </source>
</evidence>
<dbReference type="InterPro" id="IPR001789">
    <property type="entry name" value="Sig_transdc_resp-reg_receiver"/>
</dbReference>
<keyword evidence="2" id="KW-0067">ATP-binding</keyword>
<feature type="modified residue" description="4-aspartylphosphate" evidence="6">
    <location>
        <position position="63"/>
    </location>
</feature>
<dbReference type="InterPro" id="IPR025943">
    <property type="entry name" value="Sigma_54_int_dom_ATP-bd_2"/>
</dbReference>
<reference evidence="9" key="1">
    <citation type="submission" date="2020-08" db="EMBL/GenBank/DDBJ databases">
        <title>Genomic Encyclopedia of Type Strains, Phase IV (KMG-V): Genome sequencing to study the core and pangenomes of soil and plant-associated prokaryotes.</title>
        <authorList>
            <person name="Whitman W."/>
        </authorList>
    </citation>
    <scope>NUCLEOTIDE SEQUENCE [LARGE SCALE GENOMIC DNA]</scope>
    <source>
        <strain evidence="9">M8UP27</strain>
    </source>
</reference>
<evidence type="ECO:0000313" key="9">
    <source>
        <dbReference type="EMBL" id="MBB5319276.1"/>
    </source>
</evidence>
<dbReference type="FunFam" id="3.40.50.300:FF:000006">
    <property type="entry name" value="DNA-binding transcriptional regulator NtrC"/>
    <property type="match status" value="1"/>
</dbReference>
<evidence type="ECO:0000256" key="4">
    <source>
        <dbReference type="ARBA" id="ARBA00023125"/>
    </source>
</evidence>
<keyword evidence="5" id="KW-0804">Transcription</keyword>
<dbReference type="CDD" id="cd00009">
    <property type="entry name" value="AAA"/>
    <property type="match status" value="1"/>
</dbReference>
<dbReference type="InterPro" id="IPR003593">
    <property type="entry name" value="AAA+_ATPase"/>
</dbReference>
<dbReference type="Gene3D" id="1.10.10.60">
    <property type="entry name" value="Homeodomain-like"/>
    <property type="match status" value="1"/>
</dbReference>
<keyword evidence="6" id="KW-0597">Phosphoprotein</keyword>
<comment type="caution">
    <text evidence="9">The sequence shown here is derived from an EMBL/GenBank/DDBJ whole genome shotgun (WGS) entry which is preliminary data.</text>
</comment>
<feature type="domain" description="Response regulatory" evidence="8">
    <location>
        <begin position="15"/>
        <end position="131"/>
    </location>
</feature>
<dbReference type="PROSITE" id="PS50110">
    <property type="entry name" value="RESPONSE_REGULATORY"/>
    <property type="match status" value="1"/>
</dbReference>
<feature type="domain" description="Sigma-54 factor interaction" evidence="7">
    <location>
        <begin position="156"/>
        <end position="385"/>
    </location>
</feature>
<dbReference type="PROSITE" id="PS00676">
    <property type="entry name" value="SIGMA54_INTERACT_2"/>
    <property type="match status" value="1"/>
</dbReference>
<keyword evidence="3" id="KW-0805">Transcription regulation</keyword>
<evidence type="ECO:0000256" key="6">
    <source>
        <dbReference type="PROSITE-ProRule" id="PRU00169"/>
    </source>
</evidence>
<dbReference type="SUPFAM" id="SSF52172">
    <property type="entry name" value="CheY-like"/>
    <property type="match status" value="1"/>
</dbReference>
<dbReference type="InterPro" id="IPR011006">
    <property type="entry name" value="CheY-like_superfamily"/>
</dbReference>
<evidence type="ECO:0000256" key="1">
    <source>
        <dbReference type="ARBA" id="ARBA00022741"/>
    </source>
</evidence>
<keyword evidence="10" id="KW-1185">Reference proteome</keyword>
<accession>A0A7W8ILE6</accession>
<dbReference type="InterPro" id="IPR025944">
    <property type="entry name" value="Sigma_54_int_dom_CS"/>
</dbReference>
<dbReference type="Gene3D" id="1.10.8.60">
    <property type="match status" value="1"/>
</dbReference>
<evidence type="ECO:0000259" key="8">
    <source>
        <dbReference type="PROSITE" id="PS50110"/>
    </source>
</evidence>
<organism evidence="9 10">
    <name type="scientific">Tunturiibacter empetritectus</name>
    <dbReference type="NCBI Taxonomy" id="3069691"/>
    <lineage>
        <taxon>Bacteria</taxon>
        <taxon>Pseudomonadati</taxon>
        <taxon>Acidobacteriota</taxon>
        <taxon>Terriglobia</taxon>
        <taxon>Terriglobales</taxon>
        <taxon>Acidobacteriaceae</taxon>
        <taxon>Tunturiibacter</taxon>
    </lineage>
</organism>
<dbReference type="Gene3D" id="3.40.50.300">
    <property type="entry name" value="P-loop containing nucleotide triphosphate hydrolases"/>
    <property type="match status" value="1"/>
</dbReference>
<evidence type="ECO:0000259" key="7">
    <source>
        <dbReference type="PROSITE" id="PS50045"/>
    </source>
</evidence>
<dbReference type="GO" id="GO:0005524">
    <property type="term" value="F:ATP binding"/>
    <property type="evidence" value="ECO:0007669"/>
    <property type="project" value="UniProtKB-KW"/>
</dbReference>
<proteinExistence type="predicted"/>
<dbReference type="GO" id="GO:0003677">
    <property type="term" value="F:DNA binding"/>
    <property type="evidence" value="ECO:0007669"/>
    <property type="project" value="UniProtKB-KW"/>
</dbReference>
<dbReference type="PANTHER" id="PTHR32071">
    <property type="entry name" value="TRANSCRIPTIONAL REGULATORY PROTEIN"/>
    <property type="match status" value="1"/>
</dbReference>
<dbReference type="InterPro" id="IPR058031">
    <property type="entry name" value="AAA_lid_NorR"/>
</dbReference>
<evidence type="ECO:0000256" key="5">
    <source>
        <dbReference type="ARBA" id="ARBA00023163"/>
    </source>
</evidence>
<dbReference type="Pfam" id="PF25601">
    <property type="entry name" value="AAA_lid_14"/>
    <property type="match status" value="1"/>
</dbReference>
<dbReference type="Pfam" id="PF00158">
    <property type="entry name" value="Sigma54_activat"/>
    <property type="match status" value="1"/>
</dbReference>
<dbReference type="InterPro" id="IPR027417">
    <property type="entry name" value="P-loop_NTPase"/>
</dbReference>
<evidence type="ECO:0000313" key="10">
    <source>
        <dbReference type="Proteomes" id="UP000568106"/>
    </source>
</evidence>
<dbReference type="EMBL" id="JACHDY010000007">
    <property type="protein sequence ID" value="MBB5319276.1"/>
    <property type="molecule type" value="Genomic_DNA"/>
</dbReference>
<protein>
    <submittedName>
        <fullName evidence="9">DNA-binding NtrC family response regulator</fullName>
    </submittedName>
</protein>
<evidence type="ECO:0000256" key="3">
    <source>
        <dbReference type="ARBA" id="ARBA00023015"/>
    </source>
</evidence>
<dbReference type="PROSITE" id="PS50045">
    <property type="entry name" value="SIGMA54_INTERACT_4"/>
    <property type="match status" value="1"/>
</dbReference>
<dbReference type="GO" id="GO:0000160">
    <property type="term" value="P:phosphorelay signal transduction system"/>
    <property type="evidence" value="ECO:0007669"/>
    <property type="project" value="InterPro"/>
</dbReference>
<dbReference type="PROSITE" id="PS00688">
    <property type="entry name" value="SIGMA54_INTERACT_3"/>
    <property type="match status" value="1"/>
</dbReference>
<dbReference type="AlphaFoldDB" id="A0A7W8ILE6"/>
<sequence>MASIATAAGLHDGLKLLFATSDDAALHDIGQELAPAFFIRMAPDSVALFQSLAEQTPEIVVIDLDTIVPDGTDVFAYIESVRAAAPQILCLAISRTPLRNARQRTKKAGGDEFLLAPVDFPELREYLLEAGTRHRERLEANQLRSEIARKSTFCEMIGGSEAMQRVYEILRRVAASNSTVMLRGESGTGKELAARAIVSLSPRRNQPMISVNCAALPETLMESELFGHEKGSFTGAHAVHPGQIELADGGTLFLDEIGSLSLPLQSKLLRVLQERVVQRIGGKSPRKIDFRLIAATNDNLDQMVKRGQFREDLYYRICVIPVFLPPLRERTGDVPLLLDHYLRMYCTAGDLPQKRFSPEALQVLETSNWPGNVRELENLAQRLALMVDGDLIEVQHLPDKVIQENTAKQDEILVPADGLDLDDELARIEVAYLTAALRRAGSKNGAATLLQISKEKMKYLCRKYQINQSG</sequence>
<dbReference type="InterPro" id="IPR002078">
    <property type="entry name" value="Sigma_54_int"/>
</dbReference>
<dbReference type="SMART" id="SM00382">
    <property type="entry name" value="AAA"/>
    <property type="match status" value="1"/>
</dbReference>
<dbReference type="PANTHER" id="PTHR32071:SF57">
    <property type="entry name" value="C4-DICARBOXYLATE TRANSPORT TRANSCRIPTIONAL REGULATORY PROTEIN DCTD"/>
    <property type="match status" value="1"/>
</dbReference>
<name>A0A7W8ILE6_9BACT</name>
<dbReference type="Gene3D" id="3.40.50.2300">
    <property type="match status" value="1"/>
</dbReference>
<keyword evidence="4 9" id="KW-0238">DNA-binding</keyword>
<keyword evidence="1" id="KW-0547">Nucleotide-binding</keyword>
<dbReference type="Proteomes" id="UP000568106">
    <property type="component" value="Unassembled WGS sequence"/>
</dbReference>
<dbReference type="SUPFAM" id="SSF52540">
    <property type="entry name" value="P-loop containing nucleoside triphosphate hydrolases"/>
    <property type="match status" value="1"/>
</dbReference>
<gene>
    <name evidence="9" type="ORF">HDF09_003982</name>
</gene>
<dbReference type="GO" id="GO:0006355">
    <property type="term" value="P:regulation of DNA-templated transcription"/>
    <property type="evidence" value="ECO:0007669"/>
    <property type="project" value="InterPro"/>
</dbReference>